<evidence type="ECO:0000256" key="9">
    <source>
        <dbReference type="ARBA" id="ARBA00023224"/>
    </source>
</evidence>
<gene>
    <name evidence="11" type="primary">OR32</name>
</gene>
<evidence type="ECO:0000256" key="10">
    <source>
        <dbReference type="SAM" id="Phobius"/>
    </source>
</evidence>
<dbReference type="AlphaFoldDB" id="A0A7G4KBW1"/>
<evidence type="ECO:0000256" key="3">
    <source>
        <dbReference type="ARBA" id="ARBA00022606"/>
    </source>
</evidence>
<keyword evidence="4 10" id="KW-0812">Transmembrane</keyword>
<keyword evidence="3" id="KW-0716">Sensory transduction</keyword>
<comment type="subcellular location">
    <subcellularLocation>
        <location evidence="1">Cell membrane</location>
        <topology evidence="1">Multi-pass membrane protein</topology>
    </subcellularLocation>
</comment>
<feature type="transmembrane region" description="Helical" evidence="10">
    <location>
        <begin position="44"/>
        <end position="65"/>
    </location>
</feature>
<dbReference type="Pfam" id="PF02949">
    <property type="entry name" value="7tm_6"/>
    <property type="match status" value="1"/>
</dbReference>
<keyword evidence="7 10" id="KW-0472">Membrane</keyword>
<name>A0A7G4KBW1_9NEOP</name>
<feature type="transmembrane region" description="Helical" evidence="10">
    <location>
        <begin position="173"/>
        <end position="192"/>
    </location>
</feature>
<keyword evidence="2" id="KW-1003">Cell membrane</keyword>
<organism evidence="11">
    <name type="scientific">Histia rhodope</name>
    <dbReference type="NCBI Taxonomy" id="1453155"/>
    <lineage>
        <taxon>Eukaryota</taxon>
        <taxon>Metazoa</taxon>
        <taxon>Ecdysozoa</taxon>
        <taxon>Arthropoda</taxon>
        <taxon>Hexapoda</taxon>
        <taxon>Insecta</taxon>
        <taxon>Pterygota</taxon>
        <taxon>Neoptera</taxon>
        <taxon>Endopterygota</taxon>
        <taxon>Lepidoptera</taxon>
        <taxon>Glossata</taxon>
        <taxon>Ditrysia</taxon>
        <taxon>Zygaenoidea</taxon>
        <taxon>Zygaenidae</taxon>
        <taxon>Chalcosiinae</taxon>
        <taxon>Histia</taxon>
    </lineage>
</organism>
<evidence type="ECO:0000256" key="8">
    <source>
        <dbReference type="ARBA" id="ARBA00023170"/>
    </source>
</evidence>
<evidence type="ECO:0000256" key="2">
    <source>
        <dbReference type="ARBA" id="ARBA00022475"/>
    </source>
</evidence>
<evidence type="ECO:0000256" key="4">
    <source>
        <dbReference type="ARBA" id="ARBA00022692"/>
    </source>
</evidence>
<dbReference type="PANTHER" id="PTHR21137">
    <property type="entry name" value="ODORANT RECEPTOR"/>
    <property type="match status" value="1"/>
</dbReference>
<feature type="transmembrane region" description="Helical" evidence="10">
    <location>
        <begin position="71"/>
        <end position="89"/>
    </location>
</feature>
<reference evidence="11" key="1">
    <citation type="submission" date="2019-09" db="EMBL/GenBank/DDBJ databases">
        <authorList>
            <person name="Yang H."/>
        </authorList>
    </citation>
    <scope>NUCLEOTIDE SEQUENCE</scope>
</reference>
<evidence type="ECO:0000313" key="11">
    <source>
        <dbReference type="EMBL" id="QMS80347.1"/>
    </source>
</evidence>
<sequence>MENKIKPLDAFKMLFRTLTFTAYFMPVPDIENPVKKKWHRYYRIATVIILLIYDLQHITFVILVFGDVDRMIEGLSVLLTILNVTYKLITVNLNEKRFNKLHNVLEDDIFSAKCPKHEELMTKNKEELDGISKTINRTVTVIAVCWLLTPFLKKLSDEEVILPAYFPFPTDDWISFSCASIWITFVIIWVGYGHMTLNILIVGYYSQVKVQLSIVRYSLEHLADDDEGIPHEVFTCRNHGYKDNQSKLYQEKLVALIKRYDKAVWFSKEMESIMNKALLVQFSGSTGIVCTVVYKMTGVSNQYIIKNL</sequence>
<dbReference type="InterPro" id="IPR004117">
    <property type="entry name" value="7tm6_olfct_rcpt"/>
</dbReference>
<evidence type="ECO:0000256" key="7">
    <source>
        <dbReference type="ARBA" id="ARBA00023136"/>
    </source>
</evidence>
<keyword evidence="6 10" id="KW-1133">Transmembrane helix</keyword>
<dbReference type="GO" id="GO:0004984">
    <property type="term" value="F:olfactory receptor activity"/>
    <property type="evidence" value="ECO:0007669"/>
    <property type="project" value="InterPro"/>
</dbReference>
<keyword evidence="9" id="KW-0807">Transducer</keyword>
<evidence type="ECO:0000256" key="6">
    <source>
        <dbReference type="ARBA" id="ARBA00022989"/>
    </source>
</evidence>
<dbReference type="PANTHER" id="PTHR21137:SF35">
    <property type="entry name" value="ODORANT RECEPTOR 19A-RELATED"/>
    <property type="match status" value="1"/>
</dbReference>
<evidence type="ECO:0000256" key="1">
    <source>
        <dbReference type="ARBA" id="ARBA00004651"/>
    </source>
</evidence>
<keyword evidence="5" id="KW-0552">Olfaction</keyword>
<dbReference type="GO" id="GO:0007165">
    <property type="term" value="P:signal transduction"/>
    <property type="evidence" value="ECO:0007669"/>
    <property type="project" value="UniProtKB-KW"/>
</dbReference>
<proteinExistence type="evidence at transcript level"/>
<dbReference type="EMBL" id="MN515199">
    <property type="protein sequence ID" value="QMS80347.1"/>
    <property type="molecule type" value="mRNA"/>
</dbReference>
<keyword evidence="8 11" id="KW-0675">Receptor</keyword>
<protein>
    <submittedName>
        <fullName evidence="11">Odorant receptor</fullName>
    </submittedName>
</protein>
<dbReference type="GO" id="GO:0005549">
    <property type="term" value="F:odorant binding"/>
    <property type="evidence" value="ECO:0007669"/>
    <property type="project" value="InterPro"/>
</dbReference>
<accession>A0A7G4KBW1</accession>
<evidence type="ECO:0000256" key="5">
    <source>
        <dbReference type="ARBA" id="ARBA00022725"/>
    </source>
</evidence>
<dbReference type="GO" id="GO:0005886">
    <property type="term" value="C:plasma membrane"/>
    <property type="evidence" value="ECO:0007669"/>
    <property type="project" value="UniProtKB-SubCell"/>
</dbReference>